<dbReference type="AlphaFoldDB" id="A0AAD7ZYL8"/>
<organism evidence="2 3">
    <name type="scientific">Diploptera punctata</name>
    <name type="common">Pacific beetle cockroach</name>
    <dbReference type="NCBI Taxonomy" id="6984"/>
    <lineage>
        <taxon>Eukaryota</taxon>
        <taxon>Metazoa</taxon>
        <taxon>Ecdysozoa</taxon>
        <taxon>Arthropoda</taxon>
        <taxon>Hexapoda</taxon>
        <taxon>Insecta</taxon>
        <taxon>Pterygota</taxon>
        <taxon>Neoptera</taxon>
        <taxon>Polyneoptera</taxon>
        <taxon>Dictyoptera</taxon>
        <taxon>Blattodea</taxon>
        <taxon>Blaberoidea</taxon>
        <taxon>Blaberidae</taxon>
        <taxon>Diplopterinae</taxon>
        <taxon>Diploptera</taxon>
    </lineage>
</organism>
<keyword evidence="3" id="KW-1185">Reference proteome</keyword>
<evidence type="ECO:0000313" key="2">
    <source>
        <dbReference type="EMBL" id="KAJ9589143.1"/>
    </source>
</evidence>
<reference evidence="2" key="2">
    <citation type="submission" date="2023-05" db="EMBL/GenBank/DDBJ databases">
        <authorList>
            <person name="Fouks B."/>
        </authorList>
    </citation>
    <scope>NUCLEOTIDE SEQUENCE</scope>
    <source>
        <strain evidence="2">Stay&amp;Tobe</strain>
        <tissue evidence="2">Testes</tissue>
    </source>
</reference>
<dbReference type="EMBL" id="JASPKZ010005273">
    <property type="protein sequence ID" value="KAJ9589143.1"/>
    <property type="molecule type" value="Genomic_DNA"/>
</dbReference>
<gene>
    <name evidence="2" type="ORF">L9F63_017563</name>
</gene>
<evidence type="ECO:0000256" key="1">
    <source>
        <dbReference type="SAM" id="Phobius"/>
    </source>
</evidence>
<keyword evidence="1" id="KW-1133">Transmembrane helix</keyword>
<evidence type="ECO:0000313" key="3">
    <source>
        <dbReference type="Proteomes" id="UP001233999"/>
    </source>
</evidence>
<name>A0AAD7ZYL8_DIPPU</name>
<feature type="non-terminal residue" evidence="2">
    <location>
        <position position="138"/>
    </location>
</feature>
<feature type="transmembrane region" description="Helical" evidence="1">
    <location>
        <begin position="118"/>
        <end position="135"/>
    </location>
</feature>
<comment type="caution">
    <text evidence="2">The sequence shown here is derived from an EMBL/GenBank/DDBJ whole genome shotgun (WGS) entry which is preliminary data.</text>
</comment>
<proteinExistence type="predicted"/>
<keyword evidence="1" id="KW-0812">Transmembrane</keyword>
<dbReference type="Proteomes" id="UP001233999">
    <property type="component" value="Unassembled WGS sequence"/>
</dbReference>
<sequence>NMHMRQQMKMDTIFNHKKLPTYTMIFAYVLVALEQRYKMSGKTLCLLHQTADEVSSVNSILLCILFNSSMISCCRDIREMMPDLFSVPSLFSSCSFRSFISIVSLIGKFIFYLDLFDFSLAFISRVFVYFLKLFFSMN</sequence>
<accession>A0AAD7ZYL8</accession>
<protein>
    <submittedName>
        <fullName evidence="2">Uncharacterized protein</fullName>
    </submittedName>
</protein>
<keyword evidence="1" id="KW-0472">Membrane</keyword>
<reference evidence="2" key="1">
    <citation type="journal article" date="2023" name="IScience">
        <title>Live-bearing cockroach genome reveals convergent evolutionary mechanisms linked to viviparity in insects and beyond.</title>
        <authorList>
            <person name="Fouks B."/>
            <person name="Harrison M.C."/>
            <person name="Mikhailova A.A."/>
            <person name="Marchal E."/>
            <person name="English S."/>
            <person name="Carruthers M."/>
            <person name="Jennings E.C."/>
            <person name="Chiamaka E.L."/>
            <person name="Frigard R.A."/>
            <person name="Pippel M."/>
            <person name="Attardo G.M."/>
            <person name="Benoit J.B."/>
            <person name="Bornberg-Bauer E."/>
            <person name="Tobe S.S."/>
        </authorList>
    </citation>
    <scope>NUCLEOTIDE SEQUENCE</scope>
    <source>
        <strain evidence="2">Stay&amp;Tobe</strain>
    </source>
</reference>
<feature type="non-terminal residue" evidence="2">
    <location>
        <position position="1"/>
    </location>
</feature>